<dbReference type="Proteomes" id="UP000184031">
    <property type="component" value="Unassembled WGS sequence"/>
</dbReference>
<reference evidence="1 2" key="1">
    <citation type="submission" date="2016-11" db="EMBL/GenBank/DDBJ databases">
        <authorList>
            <person name="Varghese N."/>
            <person name="Submissions S."/>
        </authorList>
    </citation>
    <scope>NUCLEOTIDE SEQUENCE [LARGE SCALE GENOMIC DNA]</scope>
    <source>
        <strain evidence="1 2">CGMCC 1.12174</strain>
    </source>
</reference>
<dbReference type="InterPro" id="IPR019238">
    <property type="entry name" value="AbiEi_2"/>
</dbReference>
<evidence type="ECO:0000313" key="2">
    <source>
        <dbReference type="Proteomes" id="UP000184031"/>
    </source>
</evidence>
<accession>A0A1M6SHH9</accession>
<sequence>MNETMDFLYFKNFVEGLDMDIEANFLSAPEPPGLPVYELNGEKVSVYFRNEIRQHNVPFILNEKQEFPVLVAARYITPTAKDMLRAERINYMDSFGNAYFNLPGLRVYLERHNATPYVKPSSKVFTQAGGQLIYHFLQNPDLVNETQRYLAHISMISLGSVSKVMQGLSEHGYIFHEGENKRYQLLGYKELLDRWVPLVNEKILPSFLLGTYSFSGDLQSDWKNQFLRPQVFWSGEPAAALLTHDFFPQKFSMFTTFREKRDILQTLKLVPDPNGNVTLYAPFWMDTNNMEALFNRMNYKNVVHPVLIYAELVYSGEPRNLEMAQNILNEYLEPQF</sequence>
<gene>
    <name evidence="1" type="ORF">SAMN05216293_1136</name>
</gene>
<dbReference type="Pfam" id="PF09952">
    <property type="entry name" value="AbiEi_2"/>
    <property type="match status" value="1"/>
</dbReference>
<dbReference type="STRING" id="1055723.SAMN05216293_1136"/>
<protein>
    <submittedName>
        <fullName evidence="1">Uncharacterized protein</fullName>
    </submittedName>
</protein>
<comment type="caution">
    <text evidence="1">The sequence shown here is derived from an EMBL/GenBank/DDBJ whole genome shotgun (WGS) entry which is preliminary data.</text>
</comment>
<evidence type="ECO:0000313" key="1">
    <source>
        <dbReference type="EMBL" id="SHK44232.1"/>
    </source>
</evidence>
<organism evidence="1 2">
    <name type="scientific">Flagellimonas taeanensis</name>
    <dbReference type="NCBI Taxonomy" id="1005926"/>
    <lineage>
        <taxon>Bacteria</taxon>
        <taxon>Pseudomonadati</taxon>
        <taxon>Bacteroidota</taxon>
        <taxon>Flavobacteriia</taxon>
        <taxon>Flavobacteriales</taxon>
        <taxon>Flavobacteriaceae</taxon>
        <taxon>Flagellimonas</taxon>
    </lineage>
</organism>
<dbReference type="EMBL" id="FRAT01000002">
    <property type="protein sequence ID" value="SHK44232.1"/>
    <property type="molecule type" value="Genomic_DNA"/>
</dbReference>
<dbReference type="RefSeq" id="WP_177190032.1">
    <property type="nucleotide sequence ID" value="NZ_FOKU01000002.1"/>
</dbReference>
<proteinExistence type="predicted"/>
<dbReference type="AlphaFoldDB" id="A0A1M6SHH9"/>
<name>A0A1M6SHH9_9FLAO</name>